<evidence type="ECO:0000256" key="5">
    <source>
        <dbReference type="ARBA" id="ARBA00022741"/>
    </source>
</evidence>
<dbReference type="GO" id="GO:0000400">
    <property type="term" value="F:four-way junction DNA binding"/>
    <property type="evidence" value="ECO:0007669"/>
    <property type="project" value="TreeGrafter"/>
</dbReference>
<dbReference type="Gene3D" id="1.20.1320.20">
    <property type="entry name" value="hef helicase domain"/>
    <property type="match status" value="1"/>
</dbReference>
<feature type="region of interest" description="Disordered" evidence="14">
    <location>
        <begin position="27"/>
        <end position="53"/>
    </location>
</feature>
<reference evidence="15 16" key="1">
    <citation type="submission" date="2019-06" db="EMBL/GenBank/DDBJ databases">
        <authorList>
            <person name="Palmer J.M."/>
        </authorList>
    </citation>
    <scope>NUCLEOTIDE SEQUENCE [LARGE SCALE GENOMIC DNA]</scope>
    <source>
        <strain evidence="15 16">TWF191</strain>
    </source>
</reference>
<proteinExistence type="inferred from homology"/>
<dbReference type="Proteomes" id="UP000483672">
    <property type="component" value="Unassembled WGS sequence"/>
</dbReference>
<feature type="compositionally biased region" description="Polar residues" evidence="14">
    <location>
        <begin position="918"/>
        <end position="928"/>
    </location>
</feature>
<evidence type="ECO:0000256" key="2">
    <source>
        <dbReference type="ARBA" id="ARBA00004123"/>
    </source>
</evidence>
<keyword evidence="6" id="KW-0227">DNA damage</keyword>
<evidence type="ECO:0000256" key="9">
    <source>
        <dbReference type="ARBA" id="ARBA00022840"/>
    </source>
</evidence>
<dbReference type="PANTHER" id="PTHR14025:SF20">
    <property type="entry name" value="FANCONI ANEMIA GROUP M PROTEIN"/>
    <property type="match status" value="1"/>
</dbReference>
<dbReference type="SMART" id="SM00490">
    <property type="entry name" value="HELICc"/>
    <property type="match status" value="1"/>
</dbReference>
<evidence type="ECO:0000256" key="7">
    <source>
        <dbReference type="ARBA" id="ARBA00022801"/>
    </source>
</evidence>
<feature type="compositionally biased region" description="Pro residues" evidence="14">
    <location>
        <begin position="855"/>
        <end position="870"/>
    </location>
</feature>
<evidence type="ECO:0000256" key="10">
    <source>
        <dbReference type="ARBA" id="ARBA00023204"/>
    </source>
</evidence>
<dbReference type="GO" id="GO:0009378">
    <property type="term" value="F:four-way junction helicase activity"/>
    <property type="evidence" value="ECO:0007669"/>
    <property type="project" value="TreeGrafter"/>
</dbReference>
<comment type="subcellular location">
    <subcellularLocation>
        <location evidence="2 13">Nucleus</location>
    </subcellularLocation>
</comment>
<dbReference type="InterPro" id="IPR014001">
    <property type="entry name" value="Helicase_ATP-bd"/>
</dbReference>
<dbReference type="InterPro" id="IPR006935">
    <property type="entry name" value="Helicase/UvrB_N"/>
</dbReference>
<evidence type="ECO:0000313" key="16">
    <source>
        <dbReference type="Proteomes" id="UP000483672"/>
    </source>
</evidence>
<evidence type="ECO:0000256" key="4">
    <source>
        <dbReference type="ARBA" id="ARBA00011390"/>
    </source>
</evidence>
<dbReference type="PROSITE" id="PS51192">
    <property type="entry name" value="HELICASE_ATP_BIND_1"/>
    <property type="match status" value="1"/>
</dbReference>
<evidence type="ECO:0000256" key="8">
    <source>
        <dbReference type="ARBA" id="ARBA00022806"/>
    </source>
</evidence>
<evidence type="ECO:0000256" key="12">
    <source>
        <dbReference type="ARBA" id="ARBA00047995"/>
    </source>
</evidence>
<evidence type="ECO:0000256" key="14">
    <source>
        <dbReference type="SAM" id="MobiDB-lite"/>
    </source>
</evidence>
<comment type="caution">
    <text evidence="15">The sequence shown here is derived from an EMBL/GenBank/DDBJ whole genome shotgun (WGS) entry which is preliminary data.</text>
</comment>
<sequence length="1288" mass="145495">MSFLSDDDYGDDLDDELLIAATRQIEEKQNTQGRKQSSPRNQRSSFTPGRVSKASTIEDTYNLDNIFSSDIIDEEHDFRPAPTTNTAPGNLRQRTLFGDVADEDEERETTVRSWRLVNHDEAPTHHKIDREAAKTWIYPTNVSHRDYQFNITKRALFTNVLVALPTGLGKTFIAATVMYNWYRWAPESQIIFMAPTKPLVAQQVDACHKIVGIPKSDTCLLTGHVSPGHRADYWNEKRLFFLTPQTLETDLTSGRCDPKKIVLIVVDEAHRATGEYAYCKVIRYIRRFNSSFRVMALTATPGSKVESVQAVITSLGIARTEIRTEESIDIRQYIHQREIQLEKFPLTDEITMIRDLFSKALKPMLEKLNNMKVCYITDPANLTAFALTEAKKRYLASPAGRAAPPGLRGSILSLFANLSSLAYSWELLLYHGIRPFYDYLREFQNEKSSKSSGGGKAVSALFQDKQFLAMMNRCRGLINEVEFLGHPKLDYLCGTILRHFTEAAERGEKDTRVMVFSNYRKSGDEILRVLKIHEPIIKPRIFVGQSAKTTGEGMSQKVQQETVERFKNGEFNVLVATSIGEEGLDIGEVDFIVCFDASASPIRMLQRMGRTGRKRAGGVVVLVTEGKEEAKWERAQDNYRWMQNAITKGNTFTYDKEISPRILPNDIETECVKMTIEITPESRAVSPPGKRRGKKKAPPKKWFMPEGVETGFTTAAALEGLTPKSKKPKQTQLKGNSKAPLVISDDDDDDDCHMYRTSEEEPLAEQIPEASYRLSERQERELRMNYQSLYGDDDELINAPRLDAYPEDQQKLQPTSHVGHSRATNLMVSLLQKMRNMDHQQIERFKTRYEADNAAPPPPPILKSPTPGPPKSSSVEPQSVPLELPQASMSNLKPFKPPSRISGVNVAKPALQSVKPKSGNTARTTASHTIRKESITIVSSPSRHTSSPPPSPNVPSPTTKKRGHYDLTSESDEDMPTLSQLMAEQHPKPKTKQLKENTVPSKKRKSDGSVGNQAKRLQGKTYSLTIITTILTVFIGWAEQSDELGRGLCLIDWSPPNSTFQPIGTRGCVERGAPHDMGEQWVLSTKYNEAKTDNATNFEGLIGNTGTGRCLEWKPALANALPHTSVYPATTYGNLTSEVCDRNNQYQYFKLNDWRNPNSTINFLPRMWNETCPEGQQPTIIAGPKRSLIVYGCGTGLWKSDPIVAEVGWWYYDAIEYQMYRIELNSDRYQTILCCQREMPLPDSYCREAMRKEGQGDRTPDVFWTEMCTALFPKYPEFQKKRMAKQDV</sequence>
<dbReference type="GO" id="GO:0005524">
    <property type="term" value="F:ATP binding"/>
    <property type="evidence" value="ECO:0007669"/>
    <property type="project" value="UniProtKB-UniRule"/>
</dbReference>
<comment type="catalytic activity">
    <reaction evidence="12 13">
        <text>ATP + H2O = ADP + phosphate + H(+)</text>
        <dbReference type="Rhea" id="RHEA:13065"/>
        <dbReference type="ChEBI" id="CHEBI:15377"/>
        <dbReference type="ChEBI" id="CHEBI:15378"/>
        <dbReference type="ChEBI" id="CHEBI:30616"/>
        <dbReference type="ChEBI" id="CHEBI:43474"/>
        <dbReference type="ChEBI" id="CHEBI:456216"/>
        <dbReference type="EC" id="3.6.4.12"/>
    </reaction>
</comment>
<accession>A0A6G1MCH6</accession>
<dbReference type="GO" id="GO:0016787">
    <property type="term" value="F:hydrolase activity"/>
    <property type="evidence" value="ECO:0007669"/>
    <property type="project" value="UniProtKB-KW"/>
</dbReference>
<dbReference type="InterPro" id="IPR044749">
    <property type="entry name" value="FANCM_DEXDc"/>
</dbReference>
<dbReference type="PANTHER" id="PTHR14025">
    <property type="entry name" value="FANCONI ANEMIA GROUP M FANCM FAMILY MEMBER"/>
    <property type="match status" value="1"/>
</dbReference>
<feature type="region of interest" description="Disordered" evidence="14">
    <location>
        <begin position="74"/>
        <end position="104"/>
    </location>
</feature>
<keyword evidence="7" id="KW-0378">Hydrolase</keyword>
<feature type="region of interest" description="Disordered" evidence="14">
    <location>
        <begin position="851"/>
        <end position="878"/>
    </location>
</feature>
<dbReference type="CDD" id="cd18801">
    <property type="entry name" value="SF2_C_FANCM_Hef"/>
    <property type="match status" value="1"/>
</dbReference>
<feature type="compositionally biased region" description="Polar residues" evidence="14">
    <location>
        <begin position="30"/>
        <end position="53"/>
    </location>
</feature>
<evidence type="ECO:0000256" key="13">
    <source>
        <dbReference type="RuleBase" id="RU367027"/>
    </source>
</evidence>
<dbReference type="EC" id="3.6.4.12" evidence="13"/>
<protein>
    <recommendedName>
        <fullName evidence="13">ATP-dependent DNA helicase</fullName>
        <ecNumber evidence="13">3.6.4.12</ecNumber>
    </recommendedName>
</protein>
<dbReference type="GO" id="GO:0045003">
    <property type="term" value="P:double-strand break repair via synthesis-dependent strand annealing"/>
    <property type="evidence" value="ECO:0007669"/>
    <property type="project" value="TreeGrafter"/>
</dbReference>
<dbReference type="PROSITE" id="PS51194">
    <property type="entry name" value="HELICASE_CTER"/>
    <property type="match status" value="1"/>
</dbReference>
<dbReference type="InterPro" id="IPR027417">
    <property type="entry name" value="P-loop_NTPase"/>
</dbReference>
<dbReference type="SUPFAM" id="SSF52540">
    <property type="entry name" value="P-loop containing nucleoside triphosphate hydrolases"/>
    <property type="match status" value="1"/>
</dbReference>
<evidence type="ECO:0000256" key="3">
    <source>
        <dbReference type="ARBA" id="ARBA00009889"/>
    </source>
</evidence>
<feature type="region of interest" description="Disordered" evidence="14">
    <location>
        <begin position="909"/>
        <end position="1014"/>
    </location>
</feature>
<dbReference type="SMART" id="SM00487">
    <property type="entry name" value="DEXDc"/>
    <property type="match status" value="1"/>
</dbReference>
<keyword evidence="5" id="KW-0547">Nucleotide-binding</keyword>
<dbReference type="Gene3D" id="3.40.50.300">
    <property type="entry name" value="P-loop containing nucleotide triphosphate hydrolases"/>
    <property type="match status" value="2"/>
</dbReference>
<keyword evidence="8 15" id="KW-0347">Helicase</keyword>
<feature type="compositionally biased region" description="Basic residues" evidence="14">
    <location>
        <begin position="689"/>
        <end position="699"/>
    </location>
</feature>
<dbReference type="Pfam" id="PF04851">
    <property type="entry name" value="ResIII"/>
    <property type="match status" value="1"/>
</dbReference>
<dbReference type="InterPro" id="IPR001650">
    <property type="entry name" value="Helicase_C-like"/>
</dbReference>
<evidence type="ECO:0000256" key="1">
    <source>
        <dbReference type="ARBA" id="ARBA00003813"/>
    </source>
</evidence>
<evidence type="ECO:0000256" key="6">
    <source>
        <dbReference type="ARBA" id="ARBA00022763"/>
    </source>
</evidence>
<comment type="subunit">
    <text evidence="4 13">Interacts with the MHF histone-fold complex to form the FANCM-MHF complex.</text>
</comment>
<dbReference type="FunFam" id="3.40.50.300:FF:000861">
    <property type="entry name" value="Fanconi anemia, complementation group M"/>
    <property type="match status" value="1"/>
</dbReference>
<comment type="similarity">
    <text evidence="3 13">Belongs to the DEAD box helicase family. DEAH subfamily. FANCM sub-subfamily.</text>
</comment>
<dbReference type="CDD" id="cd12091">
    <property type="entry name" value="FANCM_ID"/>
    <property type="match status" value="1"/>
</dbReference>
<feature type="region of interest" description="Disordered" evidence="14">
    <location>
        <begin position="719"/>
        <end position="748"/>
    </location>
</feature>
<organism evidence="15 16">
    <name type="scientific">Orbilia oligospora</name>
    <name type="common">Nematode-trapping fungus</name>
    <name type="synonym">Arthrobotrys oligospora</name>
    <dbReference type="NCBI Taxonomy" id="2813651"/>
    <lineage>
        <taxon>Eukaryota</taxon>
        <taxon>Fungi</taxon>
        <taxon>Dikarya</taxon>
        <taxon>Ascomycota</taxon>
        <taxon>Pezizomycotina</taxon>
        <taxon>Orbiliomycetes</taxon>
        <taxon>Orbiliales</taxon>
        <taxon>Orbiliaceae</taxon>
        <taxon>Orbilia</taxon>
    </lineage>
</organism>
<comment type="function">
    <text evidence="1 13">ATP-dependent DNA helicase involved in DNA damage repair by homologous recombination and in genome maintenance. Capable of unwinding D-loops. Plays a role in limiting crossover recombinants during mitotic DNA double-strand break (DSB) repair. Component of a FANCM-MHF complex which promotes gene conversion at blocked replication forks, probably by reversal of the stalled fork.</text>
</comment>
<dbReference type="GO" id="GO:0043138">
    <property type="term" value="F:3'-5' DNA helicase activity"/>
    <property type="evidence" value="ECO:0007669"/>
    <property type="project" value="InterPro"/>
</dbReference>
<evidence type="ECO:0000313" key="15">
    <source>
        <dbReference type="EMBL" id="KAF3230598.1"/>
    </source>
</evidence>
<dbReference type="GO" id="GO:0036297">
    <property type="term" value="P:interstrand cross-link repair"/>
    <property type="evidence" value="ECO:0007669"/>
    <property type="project" value="UniProtKB-ARBA"/>
</dbReference>
<dbReference type="EMBL" id="WIPF01000007">
    <property type="protein sequence ID" value="KAF3230598.1"/>
    <property type="molecule type" value="Genomic_DNA"/>
</dbReference>
<keyword evidence="9" id="KW-0067">ATP-binding</keyword>
<name>A0A6G1MCH6_ORBOL</name>
<gene>
    <name evidence="15" type="primary">MPH1</name>
    <name evidence="15" type="ORF">TWF191_009513</name>
</gene>
<dbReference type="CDD" id="cd18033">
    <property type="entry name" value="DEXDc_FANCM"/>
    <property type="match status" value="1"/>
</dbReference>
<evidence type="ECO:0000256" key="11">
    <source>
        <dbReference type="ARBA" id="ARBA00023242"/>
    </source>
</evidence>
<keyword evidence="10" id="KW-0234">DNA repair</keyword>
<keyword evidence="11" id="KW-0539">Nucleus</keyword>
<feature type="region of interest" description="Disordered" evidence="14">
    <location>
        <begin position="682"/>
        <end position="705"/>
    </location>
</feature>
<dbReference type="InterPro" id="IPR039686">
    <property type="entry name" value="FANCM/Mph1-like_ID"/>
</dbReference>
<dbReference type="Pfam" id="PF00271">
    <property type="entry name" value="Helicase_C"/>
    <property type="match status" value="1"/>
</dbReference>
<dbReference type="GO" id="GO:0005634">
    <property type="term" value="C:nucleus"/>
    <property type="evidence" value="ECO:0007669"/>
    <property type="project" value="UniProtKB-SubCell"/>
</dbReference>